<name>M0NDN7_9EURY</name>
<proteinExistence type="predicted"/>
<dbReference type="PATRIC" id="fig|1227457.3.peg.771"/>
<evidence type="ECO:0000313" key="2">
    <source>
        <dbReference type="EMBL" id="EMA56077.1"/>
    </source>
</evidence>
<keyword evidence="3" id="KW-1185">Reference proteome</keyword>
<dbReference type="STRING" id="1227457.C451_04281"/>
<evidence type="ECO:0000313" key="3">
    <source>
        <dbReference type="Proteomes" id="UP000011680"/>
    </source>
</evidence>
<gene>
    <name evidence="2" type="ORF">C451_04281</name>
</gene>
<comment type="caution">
    <text evidence="2">The sequence shown here is derived from an EMBL/GenBank/DDBJ whole genome shotgun (WGS) entry which is preliminary data.</text>
</comment>
<dbReference type="RefSeq" id="WP_007738004.1">
    <property type="nucleotide sequence ID" value="NZ_AOMF01000094.1"/>
</dbReference>
<dbReference type="Proteomes" id="UP000011680">
    <property type="component" value="Unassembled WGS sequence"/>
</dbReference>
<feature type="region of interest" description="Disordered" evidence="1">
    <location>
        <begin position="104"/>
        <end position="142"/>
    </location>
</feature>
<dbReference type="eggNOG" id="arCOG13177">
    <property type="taxonomic scope" value="Archaea"/>
</dbReference>
<evidence type="ECO:0000256" key="1">
    <source>
        <dbReference type="SAM" id="MobiDB-lite"/>
    </source>
</evidence>
<accession>M0NDN7</accession>
<organism evidence="2 3">
    <name type="scientific">Halococcus thailandensis JCM 13552</name>
    <dbReference type="NCBI Taxonomy" id="1227457"/>
    <lineage>
        <taxon>Archaea</taxon>
        <taxon>Methanobacteriati</taxon>
        <taxon>Methanobacteriota</taxon>
        <taxon>Stenosarchaea group</taxon>
        <taxon>Halobacteria</taxon>
        <taxon>Halobacteriales</taxon>
        <taxon>Halococcaceae</taxon>
        <taxon>Halococcus</taxon>
    </lineage>
</organism>
<dbReference type="AlphaFoldDB" id="M0NDN7"/>
<protein>
    <submittedName>
        <fullName evidence="2">Uncharacterized protein</fullName>
    </submittedName>
</protein>
<sequence>MSERNIPYVYEIEYDLDECRQSVDIIWNTERTVPCLTHETVSGVHIYRSDERPTSTRRVVFEFETLNDRTRFLNSDIHEALVNALRWMSDECNTSRWERGGITLGESWTAGSPVSATDGRSDLTHDDRSVTNGHDTEGPNGR</sequence>
<reference evidence="2 3" key="1">
    <citation type="journal article" date="2014" name="PLoS Genet.">
        <title>Phylogenetically driven sequencing of extremely halophilic archaea reveals strategies for static and dynamic osmo-response.</title>
        <authorList>
            <person name="Becker E.A."/>
            <person name="Seitzer P.M."/>
            <person name="Tritt A."/>
            <person name="Larsen D."/>
            <person name="Krusor M."/>
            <person name="Yao A.I."/>
            <person name="Wu D."/>
            <person name="Madern D."/>
            <person name="Eisen J.A."/>
            <person name="Darling A.E."/>
            <person name="Facciotti M.T."/>
        </authorList>
    </citation>
    <scope>NUCLEOTIDE SEQUENCE [LARGE SCALE GENOMIC DNA]</scope>
    <source>
        <strain evidence="2 3">JCM 13552</strain>
    </source>
</reference>
<dbReference type="EMBL" id="AOMF01000094">
    <property type="protein sequence ID" value="EMA56077.1"/>
    <property type="molecule type" value="Genomic_DNA"/>
</dbReference>
<feature type="compositionally biased region" description="Basic and acidic residues" evidence="1">
    <location>
        <begin position="119"/>
        <end position="142"/>
    </location>
</feature>